<evidence type="ECO:0008006" key="3">
    <source>
        <dbReference type="Google" id="ProtNLM"/>
    </source>
</evidence>
<dbReference type="eggNOG" id="ENOG50318WM">
    <property type="taxonomic scope" value="Bacteria"/>
</dbReference>
<evidence type="ECO:0000313" key="1">
    <source>
        <dbReference type="EMBL" id="ACV09044.1"/>
    </source>
</evidence>
<accession>C7R4I7</accession>
<sequence length="190" mass="21009">MPEQQSDAPTEFTSALAALRSLTIPPQLALREIPARGSVAPFSAALSGEVHRSRQRPEILAHGNLSVLYSPSAPEQWQSRFRIAAIARADIDQDMAKDPFLQHVARAWIKESLDSAQAHYLAMRGTVTIVTSETFDDDLTGELDTTLEIRASWSPQPVTGQAVDWHLERHVESWVNLLFATSGAPMLFVH</sequence>
<proteinExistence type="predicted"/>
<dbReference type="STRING" id="471856.Jden_1391"/>
<name>C7R4I7_JONDD</name>
<dbReference type="Pfam" id="PF11452">
    <property type="entry name" value="DUF3000"/>
    <property type="match status" value="1"/>
</dbReference>
<dbReference type="InterPro" id="IPR021555">
    <property type="entry name" value="DUF3000"/>
</dbReference>
<dbReference type="EMBL" id="CP001706">
    <property type="protein sequence ID" value="ACV09044.1"/>
    <property type="molecule type" value="Genomic_DNA"/>
</dbReference>
<protein>
    <recommendedName>
        <fullName evidence="3">DUF3000 family protein</fullName>
    </recommendedName>
</protein>
<gene>
    <name evidence="1" type="ordered locus">Jden_1391</name>
</gene>
<dbReference type="OrthoDB" id="3210980at2"/>
<organism evidence="1 2">
    <name type="scientific">Jonesia denitrificans (strain ATCC 14870 / DSM 20603 / BCRC 15368 / CIP 55.134 / JCM 11481 / NBRC 15587 / NCTC 10816 / Prevot 55134)</name>
    <name type="common">Listeria denitrificans</name>
    <dbReference type="NCBI Taxonomy" id="471856"/>
    <lineage>
        <taxon>Bacteria</taxon>
        <taxon>Bacillati</taxon>
        <taxon>Actinomycetota</taxon>
        <taxon>Actinomycetes</taxon>
        <taxon>Micrococcales</taxon>
        <taxon>Jonesiaceae</taxon>
        <taxon>Jonesia</taxon>
    </lineage>
</organism>
<dbReference type="Proteomes" id="UP000000628">
    <property type="component" value="Chromosome"/>
</dbReference>
<dbReference type="HOGENOM" id="CLU_077385_0_0_11"/>
<evidence type="ECO:0000313" key="2">
    <source>
        <dbReference type="Proteomes" id="UP000000628"/>
    </source>
</evidence>
<keyword evidence="2" id="KW-1185">Reference proteome</keyword>
<reference evidence="1 2" key="1">
    <citation type="journal article" date="2009" name="Stand. Genomic Sci.">
        <title>Complete genome sequence of Jonesia denitrificans type strain (Prevot 55134).</title>
        <authorList>
            <person name="Pukall R."/>
            <person name="Gehrich-Schroter G."/>
            <person name="Lapidus A."/>
            <person name="Nolan M."/>
            <person name="Glavina Del Rio T."/>
            <person name="Lucas S."/>
            <person name="Chen F."/>
            <person name="Tice H."/>
            <person name="Pitluck S."/>
            <person name="Cheng J.F."/>
            <person name="Copeland A."/>
            <person name="Saunders E."/>
            <person name="Brettin T."/>
            <person name="Detter J.C."/>
            <person name="Bruce D."/>
            <person name="Goodwin L."/>
            <person name="Pati A."/>
            <person name="Ivanova N."/>
            <person name="Mavromatis K."/>
            <person name="Ovchinnikova G."/>
            <person name="Chen A."/>
            <person name="Palaniappan K."/>
            <person name="Land M."/>
            <person name="Hauser L."/>
            <person name="Chang Y.J."/>
            <person name="Jeffries C.D."/>
            <person name="Chain P."/>
            <person name="Goker M."/>
            <person name="Bristow J."/>
            <person name="Eisen J.A."/>
            <person name="Markowitz V."/>
            <person name="Hugenholtz P."/>
            <person name="Kyrpides N.C."/>
            <person name="Klenk H.P."/>
            <person name="Han C."/>
        </authorList>
    </citation>
    <scope>NUCLEOTIDE SEQUENCE [LARGE SCALE GENOMIC DNA]</scope>
    <source>
        <strain evidence="2">ATCC 14870 / DSM 20603 / BCRC 15368 / CIP 55.134 / JCM 11481 / NBRC 15587 / NCTC 10816 / Prevot 55134</strain>
    </source>
</reference>
<dbReference type="RefSeq" id="WP_015771672.1">
    <property type="nucleotide sequence ID" value="NC_013174.1"/>
</dbReference>
<dbReference type="KEGG" id="jde:Jden_1391"/>
<dbReference type="AlphaFoldDB" id="C7R4I7"/>